<proteinExistence type="predicted"/>
<dbReference type="EMBL" id="CM042019">
    <property type="protein sequence ID" value="KAI3825463.1"/>
    <property type="molecule type" value="Genomic_DNA"/>
</dbReference>
<gene>
    <name evidence="1" type="ORF">L1987_06952</name>
</gene>
<keyword evidence="2" id="KW-1185">Reference proteome</keyword>
<comment type="caution">
    <text evidence="1">The sequence shown here is derived from an EMBL/GenBank/DDBJ whole genome shotgun (WGS) entry which is preliminary data.</text>
</comment>
<name>A0ACB9JZJ5_9ASTR</name>
<reference evidence="2" key="1">
    <citation type="journal article" date="2022" name="Mol. Ecol. Resour.">
        <title>The genomes of chicory, endive, great burdock and yacon provide insights into Asteraceae palaeo-polyploidization history and plant inulin production.</title>
        <authorList>
            <person name="Fan W."/>
            <person name="Wang S."/>
            <person name="Wang H."/>
            <person name="Wang A."/>
            <person name="Jiang F."/>
            <person name="Liu H."/>
            <person name="Zhao H."/>
            <person name="Xu D."/>
            <person name="Zhang Y."/>
        </authorList>
    </citation>
    <scope>NUCLEOTIDE SEQUENCE [LARGE SCALE GENOMIC DNA]</scope>
    <source>
        <strain evidence="2">cv. Yunnan</strain>
    </source>
</reference>
<evidence type="ECO:0000313" key="2">
    <source>
        <dbReference type="Proteomes" id="UP001056120"/>
    </source>
</evidence>
<protein>
    <submittedName>
        <fullName evidence="1">Uncharacterized protein</fullName>
    </submittedName>
</protein>
<reference evidence="1 2" key="2">
    <citation type="journal article" date="2022" name="Mol. Ecol. Resour.">
        <title>The genomes of chicory, endive, great burdock and yacon provide insights into Asteraceae paleo-polyploidization history and plant inulin production.</title>
        <authorList>
            <person name="Fan W."/>
            <person name="Wang S."/>
            <person name="Wang H."/>
            <person name="Wang A."/>
            <person name="Jiang F."/>
            <person name="Liu H."/>
            <person name="Zhao H."/>
            <person name="Xu D."/>
            <person name="Zhang Y."/>
        </authorList>
    </citation>
    <scope>NUCLEOTIDE SEQUENCE [LARGE SCALE GENOMIC DNA]</scope>
    <source>
        <strain evidence="2">cv. Yunnan</strain>
        <tissue evidence="1">Leaves</tissue>
    </source>
</reference>
<dbReference type="Proteomes" id="UP001056120">
    <property type="component" value="Linkage Group LG02"/>
</dbReference>
<evidence type="ECO:0000313" key="1">
    <source>
        <dbReference type="EMBL" id="KAI3825463.1"/>
    </source>
</evidence>
<sequence length="170" mass="18745">MASSSKIFFSNKKKLQGISEVSLSAECSAVLQNKLPGKLADSGCFTIPCLLGGLPLNHALADLGASINLLPYSVYKQLDLGEPQPTRMSISLADRSVKYPREIVDNLLVKVGKFVFPVDFVILDMDVDDRVPLILGRPFLRTAKPMIDVFDWKLTLRVGMSRLHSILQSL</sequence>
<organism evidence="1 2">
    <name type="scientific">Smallanthus sonchifolius</name>
    <dbReference type="NCBI Taxonomy" id="185202"/>
    <lineage>
        <taxon>Eukaryota</taxon>
        <taxon>Viridiplantae</taxon>
        <taxon>Streptophyta</taxon>
        <taxon>Embryophyta</taxon>
        <taxon>Tracheophyta</taxon>
        <taxon>Spermatophyta</taxon>
        <taxon>Magnoliopsida</taxon>
        <taxon>eudicotyledons</taxon>
        <taxon>Gunneridae</taxon>
        <taxon>Pentapetalae</taxon>
        <taxon>asterids</taxon>
        <taxon>campanulids</taxon>
        <taxon>Asterales</taxon>
        <taxon>Asteraceae</taxon>
        <taxon>Asteroideae</taxon>
        <taxon>Heliantheae alliance</taxon>
        <taxon>Millerieae</taxon>
        <taxon>Smallanthus</taxon>
    </lineage>
</organism>
<accession>A0ACB9JZJ5</accession>